<dbReference type="GO" id="GO:0005975">
    <property type="term" value="P:carbohydrate metabolic process"/>
    <property type="evidence" value="ECO:0007669"/>
    <property type="project" value="InterPro"/>
</dbReference>
<reference evidence="1" key="2">
    <citation type="submission" date="2024-05" db="EMBL/GenBank/DDBJ databases">
        <authorList>
            <person name="Chen H."/>
        </authorList>
    </citation>
    <scope>NUCLEOTIDE SEQUENCE</scope>
    <source>
        <strain evidence="1">CGMCC 7049</strain>
        <plasmid evidence="1">pli05-1</plasmid>
    </source>
</reference>
<sequence length="401" mass="44621">MIYLSCGREGKRGSECLLKSVSNIDFNPDKGKEKLLTKLESGLIKNLKPYEENLVNGDIRQFENIKGDITVLAGGFGTILALLRVSLLPKKLNDWIDIYSSKVKMKDMPQGLFNGQAGVAGVLMALGRTERASEILDGIDYNATKDVTLDSGLAGIGLVFLSDGRFNDSKKIAFNIMKKFKESPLVESVDTDFVNGGLIDGWSGAALFMVAMFNTTKDEKYLDFAQILLDFDLNRCQRVNDNTIQYKDDEGRLMPYLLGGSAGIAMVTAELNTIMHEDKYDSFLKYASNITKYRYTYDTGLFRGFSGILELDNVLSNYKKMTDGLQGYDRQGKTLLGILDTFSVEQKGTKYMPGEFGLKLSCDLFSGSAGTIIAIDSYYKDESFRWLPLPAQSLKKFFNLA</sequence>
<dbReference type="CDD" id="cd04791">
    <property type="entry name" value="LanC_SerThrkinase"/>
    <property type="match status" value="1"/>
</dbReference>
<dbReference type="InterPro" id="IPR012341">
    <property type="entry name" value="6hp_glycosidase-like_sf"/>
</dbReference>
<dbReference type="RefSeq" id="WP_349430957.1">
    <property type="nucleotide sequence ID" value="NZ_CP157401.1"/>
</dbReference>
<geneLocation type="plasmid" evidence="1">
    <name>pli05-1</name>
</geneLocation>
<keyword evidence="1" id="KW-0614">Plasmid</keyword>
<dbReference type="EMBL" id="CP157401">
    <property type="protein sequence ID" value="XBS09275.1"/>
    <property type="molecule type" value="Genomic_DNA"/>
</dbReference>
<reference evidence="1" key="1">
    <citation type="submission" date="2014-02" db="EMBL/GenBank/DDBJ databases">
        <authorList>
            <person name="Zhao D."/>
            <person name="Dong X."/>
            <person name="Li Y."/>
            <person name="Lv L."/>
            <person name="Zhao D."/>
            <person name="Gao Y."/>
            <person name="Wang Y."/>
            <person name="Li Y."/>
        </authorList>
    </citation>
    <scope>NUCLEOTIDE SEQUENCE</scope>
    <source>
        <strain evidence="1">CGMCC 7049</strain>
        <plasmid evidence="1">pli05-1</plasmid>
    </source>
</reference>
<gene>
    <name evidence="1" type="ORF">BB06_09360</name>
</gene>
<protein>
    <submittedName>
        <fullName evidence="1">Lanthionine synthetase C family protein</fullName>
    </submittedName>
</protein>
<organism evidence="1">
    <name type="scientific">Pediococcus pentosaceus CGMCC 7049</name>
    <dbReference type="NCBI Taxonomy" id="1460385"/>
    <lineage>
        <taxon>Bacteria</taxon>
        <taxon>Bacillati</taxon>
        <taxon>Bacillota</taxon>
        <taxon>Bacilli</taxon>
        <taxon>Lactobacillales</taxon>
        <taxon>Lactobacillaceae</taxon>
        <taxon>Pediococcus</taxon>
    </lineage>
</organism>
<dbReference type="InterPro" id="IPR007822">
    <property type="entry name" value="LANC-like"/>
</dbReference>
<dbReference type="Gene3D" id="1.50.10.10">
    <property type="match status" value="1"/>
</dbReference>
<proteinExistence type="predicted"/>
<dbReference type="InterPro" id="IPR058053">
    <property type="entry name" value="RamC_C"/>
</dbReference>
<dbReference type="SMART" id="SM01260">
    <property type="entry name" value="LANC_like"/>
    <property type="match status" value="1"/>
</dbReference>
<dbReference type="AlphaFoldDB" id="A0AAU7NNW1"/>
<name>A0AAU7NNW1_PEDPE</name>
<dbReference type="GO" id="GO:0031179">
    <property type="term" value="P:peptide modification"/>
    <property type="evidence" value="ECO:0007669"/>
    <property type="project" value="InterPro"/>
</dbReference>
<accession>A0AAU7NNW1</accession>
<evidence type="ECO:0000313" key="1">
    <source>
        <dbReference type="EMBL" id="XBS09275.1"/>
    </source>
</evidence>
<dbReference type="SUPFAM" id="SSF158745">
    <property type="entry name" value="LanC-like"/>
    <property type="match status" value="1"/>
</dbReference>